<comment type="similarity">
    <text evidence="1">Belongs to the glycosyl hydrolase 16 family.</text>
</comment>
<dbReference type="KEGG" id="ffa:FFWV33_14625"/>
<dbReference type="EMBL" id="CP020918">
    <property type="protein sequence ID" value="AWG22674.1"/>
    <property type="molecule type" value="Genomic_DNA"/>
</dbReference>
<evidence type="ECO:0000256" key="1">
    <source>
        <dbReference type="ARBA" id="ARBA00006865"/>
    </source>
</evidence>
<dbReference type="PROSITE" id="PS51762">
    <property type="entry name" value="GH16_2"/>
    <property type="match status" value="1"/>
</dbReference>
<protein>
    <recommendedName>
        <fullName evidence="3">GH16 domain-containing protein</fullName>
    </recommendedName>
</protein>
<dbReference type="GO" id="GO:0004553">
    <property type="term" value="F:hydrolase activity, hydrolyzing O-glycosyl compounds"/>
    <property type="evidence" value="ECO:0007669"/>
    <property type="project" value="InterPro"/>
</dbReference>
<dbReference type="OrthoDB" id="1415394at2"/>
<dbReference type="InterPro" id="IPR000757">
    <property type="entry name" value="Beta-glucanase-like"/>
</dbReference>
<feature type="chain" id="PRO_5015732470" description="GH16 domain-containing protein" evidence="2">
    <location>
        <begin position="21"/>
        <end position="311"/>
    </location>
</feature>
<sequence>MKFQQKIGLVFAFISVTAIAQDIPNELKSIYNAKADAKYSDEFNGNRKENSFDTNKWHYRESTKEGLGQGANFVQEKDGSLICYGHKELKKGGAIVSNNYFQYGFYAFKWKTTGIYENKRNSWHPSFWGSLDDTRGYKVPGTNGKGDSWMEIDVMEFSTGGEEATDWSTDAPCYIWNDSLKKRIKVNDPIGRDFGWKKAIMIDGHKDSYKGEVIGTKGFDQWQTLGMEYHPDYMQMWILDGNQWVKIGNKVTFTTDDTPPTLRTVPKYAVKPLYWYLGTLFFTYGKTAIREDQITNSSCEVDWFHFHPMKK</sequence>
<dbReference type="SUPFAM" id="SSF49899">
    <property type="entry name" value="Concanavalin A-like lectins/glucanases"/>
    <property type="match status" value="1"/>
</dbReference>
<proteinExistence type="inferred from homology"/>
<evidence type="ECO:0000313" key="4">
    <source>
        <dbReference type="EMBL" id="AWG22674.1"/>
    </source>
</evidence>
<dbReference type="GO" id="GO:0005975">
    <property type="term" value="P:carbohydrate metabolic process"/>
    <property type="evidence" value="ECO:0007669"/>
    <property type="project" value="InterPro"/>
</dbReference>
<feature type="signal peptide" evidence="2">
    <location>
        <begin position="1"/>
        <end position="20"/>
    </location>
</feature>
<dbReference type="AlphaFoldDB" id="A0A2S1LFZ1"/>
<reference evidence="4 5" key="1">
    <citation type="submission" date="2017-04" db="EMBL/GenBank/DDBJ databases">
        <title>Compelte genome sequence of WV33.</title>
        <authorList>
            <person name="Lee P.C."/>
        </authorList>
    </citation>
    <scope>NUCLEOTIDE SEQUENCE [LARGE SCALE GENOMIC DNA]</scope>
    <source>
        <strain evidence="4 5">WV33</strain>
    </source>
</reference>
<organism evidence="4 5">
    <name type="scientific">Flavobacterium faecale</name>
    <dbReference type="NCBI Taxonomy" id="1355330"/>
    <lineage>
        <taxon>Bacteria</taxon>
        <taxon>Pseudomonadati</taxon>
        <taxon>Bacteroidota</taxon>
        <taxon>Flavobacteriia</taxon>
        <taxon>Flavobacteriales</taxon>
        <taxon>Flavobacteriaceae</taxon>
        <taxon>Flavobacterium</taxon>
    </lineage>
</organism>
<evidence type="ECO:0000256" key="2">
    <source>
        <dbReference type="SAM" id="SignalP"/>
    </source>
</evidence>
<feature type="domain" description="GH16" evidence="3">
    <location>
        <begin position="18"/>
        <end position="311"/>
    </location>
</feature>
<keyword evidence="5" id="KW-1185">Reference proteome</keyword>
<gene>
    <name evidence="4" type="ORF">FFWV33_14625</name>
</gene>
<dbReference type="Gene3D" id="2.60.120.200">
    <property type="match status" value="1"/>
</dbReference>
<dbReference type="InterPro" id="IPR013320">
    <property type="entry name" value="ConA-like_dom_sf"/>
</dbReference>
<evidence type="ECO:0000259" key="3">
    <source>
        <dbReference type="PROSITE" id="PS51762"/>
    </source>
</evidence>
<dbReference type="Proteomes" id="UP000244527">
    <property type="component" value="Chromosome"/>
</dbReference>
<evidence type="ECO:0000313" key="5">
    <source>
        <dbReference type="Proteomes" id="UP000244527"/>
    </source>
</evidence>
<accession>A0A2S1LFZ1</accession>
<name>A0A2S1LFZ1_9FLAO</name>
<dbReference type="RefSeq" id="WP_108741592.1">
    <property type="nucleotide sequence ID" value="NZ_CP020918.1"/>
</dbReference>
<keyword evidence="2" id="KW-0732">Signal</keyword>